<name>A0A0K2H2B0_9CORY</name>
<sequence length="305" mass="31892">MTQSHHPHRTTAPRLSVGIISAGRVGTALGEALLRCGHRVTHVVARSDESSTRARLRLADARLATVAETAAACELIFIAVPDRSVAEVASEVALHVGPGKIVVHTAGSMGRAVLDEVALTGALTIAAHPAMTFAGLSDDADRLSGCPWGVTVGDELARTVAELLIGELGGRPVFIDERHRGLYHAAMAHGSNGLGAVVADAVEMLAQTIGASDASTPDFTDAERRRQAAALLTPLLEASLENALKWGARGLTGPVTRDDVETVVKHEAEIGRAHPGASEAYRSLAARIAHMRGASGVLRHLKGWE</sequence>
<keyword evidence="4" id="KW-1185">Reference proteome</keyword>
<evidence type="ECO:0000259" key="1">
    <source>
        <dbReference type="Pfam" id="PF10727"/>
    </source>
</evidence>
<proteinExistence type="predicted"/>
<feature type="domain" description="Putative oxidoreductase/dehydrogenase Rossmann-like" evidence="1">
    <location>
        <begin position="2"/>
        <end position="129"/>
    </location>
</feature>
<dbReference type="Proteomes" id="UP000058446">
    <property type="component" value="Chromosome"/>
</dbReference>
<dbReference type="STRING" id="1408189.CLAC_10830"/>
<dbReference type="Pfam" id="PF10728">
    <property type="entry name" value="DUF2520"/>
    <property type="match status" value="1"/>
</dbReference>
<dbReference type="PANTHER" id="PTHR40459">
    <property type="entry name" value="CONSERVED HYPOTHETICAL ALANINE AND LEUCINE RICH PROTEIN"/>
    <property type="match status" value="1"/>
</dbReference>
<dbReference type="RefSeq" id="WP_053412892.1">
    <property type="nucleotide sequence ID" value="NZ_CP006841.1"/>
</dbReference>
<organism evidence="3 4">
    <name type="scientific">Corynebacterium lactis RW2-5</name>
    <dbReference type="NCBI Taxonomy" id="1408189"/>
    <lineage>
        <taxon>Bacteria</taxon>
        <taxon>Bacillati</taxon>
        <taxon>Actinomycetota</taxon>
        <taxon>Actinomycetes</taxon>
        <taxon>Mycobacteriales</taxon>
        <taxon>Corynebacteriaceae</taxon>
        <taxon>Corynebacterium</taxon>
    </lineage>
</organism>
<dbReference type="InterPro" id="IPR008927">
    <property type="entry name" value="6-PGluconate_DH-like_C_sf"/>
</dbReference>
<gene>
    <name evidence="3" type="ORF">CLAC_10830</name>
</gene>
<dbReference type="PATRIC" id="fig|1408189.4.peg.2179"/>
<dbReference type="SUPFAM" id="SSF48179">
    <property type="entry name" value="6-phosphogluconate dehydrogenase C-terminal domain-like"/>
    <property type="match status" value="1"/>
</dbReference>
<dbReference type="InterPro" id="IPR036291">
    <property type="entry name" value="NAD(P)-bd_dom_sf"/>
</dbReference>
<evidence type="ECO:0000313" key="3">
    <source>
        <dbReference type="EMBL" id="ALA68083.1"/>
    </source>
</evidence>
<dbReference type="OrthoDB" id="8650434at2"/>
<dbReference type="InterPro" id="IPR018931">
    <property type="entry name" value="DUF2520"/>
</dbReference>
<protein>
    <submittedName>
        <fullName evidence="3">NADP oxidoreductase coenzyme F420-dependent family protein</fullName>
    </submittedName>
</protein>
<dbReference type="Gene3D" id="1.10.1040.20">
    <property type="entry name" value="ProC-like, C-terminal domain"/>
    <property type="match status" value="1"/>
</dbReference>
<dbReference type="AlphaFoldDB" id="A0A0K2H2B0"/>
<dbReference type="SUPFAM" id="SSF51735">
    <property type="entry name" value="NAD(P)-binding Rossmann-fold domains"/>
    <property type="match status" value="1"/>
</dbReference>
<accession>A0A0K2H2B0</accession>
<dbReference type="Gene3D" id="3.40.50.720">
    <property type="entry name" value="NAD(P)-binding Rossmann-like Domain"/>
    <property type="match status" value="1"/>
</dbReference>
<evidence type="ECO:0000259" key="2">
    <source>
        <dbReference type="Pfam" id="PF10728"/>
    </source>
</evidence>
<feature type="domain" description="DUF2520" evidence="2">
    <location>
        <begin position="146"/>
        <end position="287"/>
    </location>
</feature>
<evidence type="ECO:0000313" key="4">
    <source>
        <dbReference type="Proteomes" id="UP000058446"/>
    </source>
</evidence>
<reference evidence="3 4" key="1">
    <citation type="submission" date="2013-10" db="EMBL/GenBank/DDBJ databases">
        <title>Complete genome sequence of Corynebacterium lactis DSM 45799(T), isolated from raw cow milk.</title>
        <authorList>
            <person name="Ruckert C."/>
            <person name="Albersmeier A."/>
            <person name="Lipski A."/>
            <person name="Kalinowski J."/>
        </authorList>
    </citation>
    <scope>NUCLEOTIDE SEQUENCE [LARGE SCALE GENOMIC DNA]</scope>
    <source>
        <strain evidence="3 4">RW2-5</strain>
    </source>
</reference>
<dbReference type="InterPro" id="IPR037108">
    <property type="entry name" value="TM1727-like_C_sf"/>
</dbReference>
<dbReference type="EMBL" id="CP006841">
    <property type="protein sequence ID" value="ALA68083.1"/>
    <property type="molecule type" value="Genomic_DNA"/>
</dbReference>
<dbReference type="InterPro" id="IPR019665">
    <property type="entry name" value="OxRdtase/DH_put_Rossmann_dom"/>
</dbReference>
<dbReference type="Pfam" id="PF10727">
    <property type="entry name" value="Rossmann-like"/>
    <property type="match status" value="1"/>
</dbReference>
<dbReference type="PANTHER" id="PTHR40459:SF1">
    <property type="entry name" value="CONSERVED HYPOTHETICAL ALANINE AND LEUCINE RICH PROTEIN"/>
    <property type="match status" value="1"/>
</dbReference>
<dbReference type="KEGG" id="clw:CLAC_10830"/>